<dbReference type="RefSeq" id="XP_013252931.1">
    <property type="nucleotide sequence ID" value="XM_013397477.1"/>
</dbReference>
<proteinExistence type="predicted"/>
<evidence type="ECO:0000256" key="1">
    <source>
        <dbReference type="SAM" id="MobiDB-lite"/>
    </source>
</evidence>
<dbReference type="AlphaFoldDB" id="U6G8I9"/>
<reference evidence="2" key="1">
    <citation type="submission" date="2013-10" db="EMBL/GenBank/DDBJ databases">
        <title>Genomic analysis of the causative agents of coccidiosis in chickens.</title>
        <authorList>
            <person name="Reid A.J."/>
            <person name="Blake D."/>
            <person name="Billington K."/>
            <person name="Browne H."/>
            <person name="Dunn M."/>
            <person name="Hung S."/>
            <person name="Kawahara F."/>
            <person name="Miranda-Saavedra D."/>
            <person name="Mourier T."/>
            <person name="Nagra H."/>
            <person name="Otto T.D."/>
            <person name="Rawlings N."/>
            <person name="Sanchez A."/>
            <person name="Sanders M."/>
            <person name="Subramaniam C."/>
            <person name="Tay Y."/>
            <person name="Dear P."/>
            <person name="Doerig C."/>
            <person name="Gruber A."/>
            <person name="Parkinson J."/>
            <person name="Shirley M."/>
            <person name="Wan K.L."/>
            <person name="Berriman M."/>
            <person name="Tomley F."/>
            <person name="Pain A."/>
        </authorList>
    </citation>
    <scope>NUCLEOTIDE SEQUENCE</scope>
    <source>
        <strain evidence="2">Houghton</strain>
    </source>
</reference>
<feature type="region of interest" description="Disordered" evidence="1">
    <location>
        <begin position="371"/>
        <end position="391"/>
    </location>
</feature>
<feature type="compositionally biased region" description="Low complexity" evidence="1">
    <location>
        <begin position="240"/>
        <end position="256"/>
    </location>
</feature>
<name>U6G8I9_EIMAC</name>
<evidence type="ECO:0000313" key="2">
    <source>
        <dbReference type="EMBL" id="CDI76531.1"/>
    </source>
</evidence>
<protein>
    <submittedName>
        <fullName evidence="2">Uncharacterized protein</fullName>
    </submittedName>
</protein>
<sequence length="429" mass="47287">MRYAAETAIYSEGPPHTLAAQRGPPLMGAPWGPFLLSLWGPSWGPPLQFQLGAPGAPWTLSCLFPSQLFAAVALQQRAEAVAALIYCFGSRTREGLPAATAAAVEAAEAAAAAAAGGVAGAVAARVVREYPSPPACRSREPEAPEVQQQQQQQLLLLLLLHFISKPGALCLVQAAAEREQQGRWGSSPPRSTPTVTVCMQWAVGPLEALILSKASRLREFLAFIGRRLQRARRAAESRLQQQQQQQQHHQQQQQQQRMHSSCAALEAVLATLDYLGDLQQQQQQQQRQQQQQQQRQQQHQQEQEWVQHQQQLQQQQHSGSSTSREHLLQWQLGQLQQQQEQQQQRLEPQQQHSDVAAAAAGAIRTGVVAAAAAEEQQQERKQQQQQQQQHKELKSTSAGLRVFGGGASRCVCAWLAGVYVQLAIHVCPL</sequence>
<reference evidence="2" key="2">
    <citation type="submission" date="2013-10" db="EMBL/GenBank/DDBJ databases">
        <authorList>
            <person name="Aslett M."/>
        </authorList>
    </citation>
    <scope>NUCLEOTIDE SEQUENCE</scope>
    <source>
        <strain evidence="2">Houghton</strain>
    </source>
</reference>
<accession>U6G8I9</accession>
<dbReference type="Proteomes" id="UP000018050">
    <property type="component" value="Unassembled WGS sequence"/>
</dbReference>
<evidence type="ECO:0000313" key="3">
    <source>
        <dbReference type="Proteomes" id="UP000018050"/>
    </source>
</evidence>
<dbReference type="GeneID" id="25268409"/>
<keyword evidence="3" id="KW-1185">Reference proteome</keyword>
<gene>
    <name evidence="2" type="ORF">EAH_00003390</name>
</gene>
<organism evidence="2 3">
    <name type="scientific">Eimeria acervulina</name>
    <name type="common">Coccidian parasite</name>
    <dbReference type="NCBI Taxonomy" id="5801"/>
    <lineage>
        <taxon>Eukaryota</taxon>
        <taxon>Sar</taxon>
        <taxon>Alveolata</taxon>
        <taxon>Apicomplexa</taxon>
        <taxon>Conoidasida</taxon>
        <taxon>Coccidia</taxon>
        <taxon>Eucoccidiorida</taxon>
        <taxon>Eimeriorina</taxon>
        <taxon>Eimeriidae</taxon>
        <taxon>Eimeria</taxon>
    </lineage>
</organism>
<dbReference type="VEuPathDB" id="ToxoDB:EAH_00003390"/>
<feature type="region of interest" description="Disordered" evidence="1">
    <location>
        <begin position="235"/>
        <end position="258"/>
    </location>
</feature>
<dbReference type="EMBL" id="HG670406">
    <property type="protein sequence ID" value="CDI76531.1"/>
    <property type="molecule type" value="Genomic_DNA"/>
</dbReference>